<dbReference type="EMBL" id="CP059488">
    <property type="protein sequence ID" value="QQD74134.1"/>
    <property type="molecule type" value="Genomic_DNA"/>
</dbReference>
<evidence type="ECO:0000313" key="1">
    <source>
        <dbReference type="EMBL" id="QQD74134.1"/>
    </source>
</evidence>
<accession>A0A7T4WGD4</accession>
<dbReference type="SUPFAM" id="SSF53098">
    <property type="entry name" value="Ribonuclease H-like"/>
    <property type="match status" value="1"/>
</dbReference>
<sequence>MLYGKQCDVLAYDQVFMLKNLRCPVRVVWVFRKTQRVAFFTTDLTLSVTQIIEYYGARWKIEAGFKEIKQMEWMPPPTGPAAGRFRRESPLDPDGIKVPRWKFIHVKDKEDSSCRLQHTDWIWQKGSCNCTG</sequence>
<dbReference type="Pfam" id="PF04693">
    <property type="entry name" value="DDE_Tnp_2"/>
    <property type="match status" value="1"/>
</dbReference>
<organism evidence="1 2">
    <name type="scientific">Acidithiobacillus ferrivorans</name>
    <dbReference type="NCBI Taxonomy" id="160808"/>
    <lineage>
        <taxon>Bacteria</taxon>
        <taxon>Pseudomonadati</taxon>
        <taxon>Pseudomonadota</taxon>
        <taxon>Acidithiobacillia</taxon>
        <taxon>Acidithiobacillales</taxon>
        <taxon>Acidithiobacillaceae</taxon>
        <taxon>Acidithiobacillus</taxon>
    </lineage>
</organism>
<evidence type="ECO:0000313" key="2">
    <source>
        <dbReference type="Proteomes" id="UP000595420"/>
    </source>
</evidence>
<dbReference type="Proteomes" id="UP000595420">
    <property type="component" value="Chromosome"/>
</dbReference>
<protein>
    <submittedName>
        <fullName evidence="1">Transposase</fullName>
    </submittedName>
</protein>
<proteinExistence type="predicted"/>
<reference evidence="1 2" key="1">
    <citation type="submission" date="2020-07" db="EMBL/GenBank/DDBJ databases">
        <title>Complete genome sequence analysis of Acidithiobacillus ferrivorans XJFY6S-08 reveals extreme environmental adaptation to alpine acid mine drainage.</title>
        <authorList>
            <person name="Yan L."/>
            <person name="Ni Y."/>
        </authorList>
    </citation>
    <scope>NUCLEOTIDE SEQUENCE [LARGE SCALE GENOMIC DNA]</scope>
    <source>
        <strain evidence="1 2">XJFY6S-08</strain>
    </source>
</reference>
<name>A0A7T4WGD4_9PROT</name>
<dbReference type="InterPro" id="IPR012337">
    <property type="entry name" value="RNaseH-like_sf"/>
</dbReference>
<dbReference type="InterPro" id="IPR006783">
    <property type="entry name" value="Transposase_ISC1217"/>
</dbReference>
<dbReference type="AlphaFoldDB" id="A0A7T4WGD4"/>
<gene>
    <name evidence="1" type="ORF">H2515_01900</name>
</gene>